<keyword evidence="2" id="KW-0812">Transmembrane</keyword>
<feature type="region of interest" description="Disordered" evidence="1">
    <location>
        <begin position="209"/>
        <end position="259"/>
    </location>
</feature>
<evidence type="ECO:0000313" key="3">
    <source>
        <dbReference type="EMBL" id="TMS35710.1"/>
    </source>
</evidence>
<feature type="transmembrane region" description="Helical" evidence="2">
    <location>
        <begin position="129"/>
        <end position="149"/>
    </location>
</feature>
<proteinExistence type="predicted"/>
<feature type="transmembrane region" description="Helical" evidence="2">
    <location>
        <begin position="12"/>
        <end position="34"/>
    </location>
</feature>
<keyword evidence="4" id="KW-1185">Reference proteome</keyword>
<organism evidence="3 4">
    <name type="scientific">Steinernema carpocapsae</name>
    <name type="common">Entomopathogenic nematode</name>
    <dbReference type="NCBI Taxonomy" id="34508"/>
    <lineage>
        <taxon>Eukaryota</taxon>
        <taxon>Metazoa</taxon>
        <taxon>Ecdysozoa</taxon>
        <taxon>Nematoda</taxon>
        <taxon>Chromadorea</taxon>
        <taxon>Rhabditida</taxon>
        <taxon>Tylenchina</taxon>
        <taxon>Panagrolaimomorpha</taxon>
        <taxon>Strongyloidoidea</taxon>
        <taxon>Steinernematidae</taxon>
        <taxon>Steinernema</taxon>
    </lineage>
</organism>
<dbReference type="EMBL" id="AZBU02000001">
    <property type="protein sequence ID" value="TMS35710.1"/>
    <property type="molecule type" value="Genomic_DNA"/>
</dbReference>
<accession>A0A4U8UQY4</accession>
<evidence type="ECO:0000256" key="2">
    <source>
        <dbReference type="SAM" id="Phobius"/>
    </source>
</evidence>
<dbReference type="AlphaFoldDB" id="A0A4U8UQY4"/>
<evidence type="ECO:0000256" key="1">
    <source>
        <dbReference type="SAM" id="MobiDB-lite"/>
    </source>
</evidence>
<sequence>MEPPPNSDQFAFVSVIVAAILFTISPLVFFRHVVHQGSLFSSSLKSSILGRHPMALEENNHDSDFRRNGADPYSMKKISSFSSIGSLDEEIASSDYYSDDLDKLSMCLSEAESSESGNEAKQNALIYDIFQANLALWTLVFSLTYSYAWQQHRKKFLFSMVFVIPSVFLFACGLSVLMSFIVVCGRFLSTPFGIDHIIGGCTSEEETFGGRRRTASGNSVRSSLSLRSPSLEELPKPLCRRHSSSGSLAGSVNGSRPPSRLRKFSYSYSHCSGGGDEFASAEGSNGN</sequence>
<feature type="transmembrane region" description="Helical" evidence="2">
    <location>
        <begin position="156"/>
        <end position="182"/>
    </location>
</feature>
<feature type="compositionally biased region" description="Polar residues" evidence="1">
    <location>
        <begin position="244"/>
        <end position="256"/>
    </location>
</feature>
<keyword evidence="2" id="KW-0472">Membrane</keyword>
<evidence type="ECO:0000313" key="4">
    <source>
        <dbReference type="Proteomes" id="UP000298663"/>
    </source>
</evidence>
<dbReference type="OrthoDB" id="5828753at2759"/>
<dbReference type="Proteomes" id="UP000298663">
    <property type="component" value="Unassembled WGS sequence"/>
</dbReference>
<feature type="compositionally biased region" description="Low complexity" evidence="1">
    <location>
        <begin position="221"/>
        <end position="232"/>
    </location>
</feature>
<protein>
    <submittedName>
        <fullName evidence="3">Uncharacterized protein</fullName>
    </submittedName>
</protein>
<keyword evidence="2" id="KW-1133">Transmembrane helix</keyword>
<reference evidence="3 4" key="2">
    <citation type="journal article" date="2019" name="G3 (Bethesda)">
        <title>Hybrid Assembly of the Genome of the Entomopathogenic Nematode Steinernema carpocapsae Identifies the X-Chromosome.</title>
        <authorList>
            <person name="Serra L."/>
            <person name="Macchietto M."/>
            <person name="Macias-Munoz A."/>
            <person name="McGill C.J."/>
            <person name="Rodriguez I.M."/>
            <person name="Rodriguez B."/>
            <person name="Murad R."/>
            <person name="Mortazavi A."/>
        </authorList>
    </citation>
    <scope>NUCLEOTIDE SEQUENCE [LARGE SCALE GENOMIC DNA]</scope>
    <source>
        <strain evidence="3 4">ALL</strain>
    </source>
</reference>
<comment type="caution">
    <text evidence="3">The sequence shown here is derived from an EMBL/GenBank/DDBJ whole genome shotgun (WGS) entry which is preliminary data.</text>
</comment>
<reference evidence="3 4" key="1">
    <citation type="journal article" date="2015" name="Genome Biol.">
        <title>Comparative genomics of Steinernema reveals deeply conserved gene regulatory networks.</title>
        <authorList>
            <person name="Dillman A.R."/>
            <person name="Macchietto M."/>
            <person name="Porter C.F."/>
            <person name="Rogers A."/>
            <person name="Williams B."/>
            <person name="Antoshechkin I."/>
            <person name="Lee M.M."/>
            <person name="Goodwin Z."/>
            <person name="Lu X."/>
            <person name="Lewis E.E."/>
            <person name="Goodrich-Blair H."/>
            <person name="Stock S.P."/>
            <person name="Adams B.J."/>
            <person name="Sternberg P.W."/>
            <person name="Mortazavi A."/>
        </authorList>
    </citation>
    <scope>NUCLEOTIDE SEQUENCE [LARGE SCALE GENOMIC DNA]</scope>
    <source>
        <strain evidence="3 4">ALL</strain>
    </source>
</reference>
<gene>
    <name evidence="3" type="ORF">L596_003051</name>
</gene>
<name>A0A4U8UQY4_STECR</name>